<gene>
    <name evidence="5" type="ORF">AQPE_3686</name>
</gene>
<dbReference type="Proteomes" id="UP001193389">
    <property type="component" value="Chromosome"/>
</dbReference>
<proteinExistence type="predicted"/>
<dbReference type="PROSITE" id="PS51118">
    <property type="entry name" value="HTH_HXLR"/>
    <property type="match status" value="1"/>
</dbReference>
<sequence length="126" mass="14376">MEKDFLKKYGEAAHCPVRNVIDRIGDKWSVLVLMVLEEGNVLRFNEIWGSIQTISQKMLAVTLKTLEADGLVKRTVYPQIPPKVEYQLTERGKSLLPHLHGLVGWANENMGEIKESRELFGNISRN</sequence>
<dbReference type="EMBL" id="AP018694">
    <property type="protein sequence ID" value="BBE19501.1"/>
    <property type="molecule type" value="Genomic_DNA"/>
</dbReference>
<name>A0A5K7SD20_9BACT</name>
<protein>
    <submittedName>
        <fullName evidence="5">Transcriptional regulator, HxlR family</fullName>
    </submittedName>
</protein>
<keyword evidence="1" id="KW-0805">Transcription regulation</keyword>
<accession>A0A5K7SD20</accession>
<dbReference type="Gene3D" id="1.10.10.10">
    <property type="entry name" value="Winged helix-like DNA-binding domain superfamily/Winged helix DNA-binding domain"/>
    <property type="match status" value="1"/>
</dbReference>
<reference evidence="5" key="1">
    <citation type="journal article" date="2020" name="Int. J. Syst. Evol. Microbiol.">
        <title>Aquipluma nitroreducens gen. nov. sp. nov., a novel facultatively anaerobic bacterium isolated from a freshwater lake.</title>
        <authorList>
            <person name="Watanabe M."/>
            <person name="Kojima H."/>
            <person name="Fukui M."/>
        </authorList>
    </citation>
    <scope>NUCLEOTIDE SEQUENCE</scope>
    <source>
        <strain evidence="5">MeG22</strain>
    </source>
</reference>
<dbReference type="InterPro" id="IPR036390">
    <property type="entry name" value="WH_DNA-bd_sf"/>
</dbReference>
<evidence type="ECO:0000313" key="5">
    <source>
        <dbReference type="EMBL" id="BBE19501.1"/>
    </source>
</evidence>
<dbReference type="AlphaFoldDB" id="A0A5K7SD20"/>
<dbReference type="SUPFAM" id="SSF46785">
    <property type="entry name" value="Winged helix' DNA-binding domain"/>
    <property type="match status" value="1"/>
</dbReference>
<keyword evidence="2" id="KW-0238">DNA-binding</keyword>
<dbReference type="RefSeq" id="WP_318347739.1">
    <property type="nucleotide sequence ID" value="NZ_AP018694.1"/>
</dbReference>
<evidence type="ECO:0000256" key="3">
    <source>
        <dbReference type="ARBA" id="ARBA00023163"/>
    </source>
</evidence>
<dbReference type="GO" id="GO:0003677">
    <property type="term" value="F:DNA binding"/>
    <property type="evidence" value="ECO:0007669"/>
    <property type="project" value="UniProtKB-KW"/>
</dbReference>
<evidence type="ECO:0000256" key="2">
    <source>
        <dbReference type="ARBA" id="ARBA00023125"/>
    </source>
</evidence>
<dbReference type="PANTHER" id="PTHR33204">
    <property type="entry name" value="TRANSCRIPTIONAL REGULATOR, MARR FAMILY"/>
    <property type="match status" value="1"/>
</dbReference>
<dbReference type="InterPro" id="IPR002577">
    <property type="entry name" value="HTH_HxlR"/>
</dbReference>
<dbReference type="InterPro" id="IPR036388">
    <property type="entry name" value="WH-like_DNA-bd_sf"/>
</dbReference>
<dbReference type="PANTHER" id="PTHR33204:SF39">
    <property type="entry name" value="TRANSCRIPTIONAL REGULATORY PROTEIN"/>
    <property type="match status" value="1"/>
</dbReference>
<dbReference type="KEGG" id="anf:AQPE_3686"/>
<evidence type="ECO:0000259" key="4">
    <source>
        <dbReference type="PROSITE" id="PS51118"/>
    </source>
</evidence>
<evidence type="ECO:0000313" key="6">
    <source>
        <dbReference type="Proteomes" id="UP001193389"/>
    </source>
</evidence>
<evidence type="ECO:0000256" key="1">
    <source>
        <dbReference type="ARBA" id="ARBA00023015"/>
    </source>
</evidence>
<dbReference type="Pfam" id="PF01638">
    <property type="entry name" value="HxlR"/>
    <property type="match status" value="1"/>
</dbReference>
<keyword evidence="6" id="KW-1185">Reference proteome</keyword>
<keyword evidence="3" id="KW-0804">Transcription</keyword>
<feature type="domain" description="HTH hxlR-type" evidence="4">
    <location>
        <begin position="15"/>
        <end position="114"/>
    </location>
</feature>
<organism evidence="5 6">
    <name type="scientific">Aquipluma nitroreducens</name>
    <dbReference type="NCBI Taxonomy" id="2010828"/>
    <lineage>
        <taxon>Bacteria</taxon>
        <taxon>Pseudomonadati</taxon>
        <taxon>Bacteroidota</taxon>
        <taxon>Bacteroidia</taxon>
        <taxon>Marinilabiliales</taxon>
        <taxon>Prolixibacteraceae</taxon>
        <taxon>Aquipluma</taxon>
    </lineage>
</organism>